<keyword evidence="4" id="KW-0234">DNA repair</keyword>
<dbReference type="PANTHER" id="PTHR11264:SF0">
    <property type="entry name" value="URACIL-DNA GLYCOSYLASE"/>
    <property type="match status" value="1"/>
</dbReference>
<evidence type="ECO:0000313" key="7">
    <source>
        <dbReference type="Proteomes" id="UP001311799"/>
    </source>
</evidence>
<feature type="domain" description="Uracil-DNA glycosylase-like" evidence="5">
    <location>
        <begin position="123"/>
        <end position="218"/>
    </location>
</feature>
<dbReference type="PANTHER" id="PTHR11264">
    <property type="entry name" value="URACIL-DNA GLYCOSYLASE"/>
    <property type="match status" value="1"/>
</dbReference>
<name>A0AAV9XU38_9CRYT</name>
<organism evidence="6 7">
    <name type="scientific">Cryptosporidium xiaoi</name>
    <dbReference type="NCBI Taxonomy" id="659607"/>
    <lineage>
        <taxon>Eukaryota</taxon>
        <taxon>Sar</taxon>
        <taxon>Alveolata</taxon>
        <taxon>Apicomplexa</taxon>
        <taxon>Conoidasida</taxon>
        <taxon>Coccidia</taxon>
        <taxon>Eucoccidiorida</taxon>
        <taxon>Eimeriorina</taxon>
        <taxon>Cryptosporidiidae</taxon>
        <taxon>Cryptosporidium</taxon>
    </lineage>
</organism>
<sequence>MTQLSILSFMKKKSETHVEATSDLNCENDNTGNSDNFNALNCNKRDKSTEEDRNSKKIRISGNIDEDIVKEEELIEFFGEEWFGLLREELSKPYFIDCFRKVRERRRIVKVYPPEKDMFQCFKTTPVSKISVVIIGQDPYHQPGQAMGLCFSVPKGVPIPPSLKNIYKEIGKGTPSHGDLTSWAEQGVFLLNSLLSVEEGKPMSHKDYVSFIVYNIHKTFFLLIIRDGINLQVLLFQL</sequence>
<dbReference type="SUPFAM" id="SSF52141">
    <property type="entry name" value="Uracil-DNA glycosylase-like"/>
    <property type="match status" value="1"/>
</dbReference>
<dbReference type="InterPro" id="IPR002043">
    <property type="entry name" value="UDG_fam1"/>
</dbReference>
<evidence type="ECO:0000256" key="1">
    <source>
        <dbReference type="ARBA" id="ARBA00008184"/>
    </source>
</evidence>
<keyword evidence="3" id="KW-0378">Hydrolase</keyword>
<dbReference type="Gene3D" id="3.40.470.10">
    <property type="entry name" value="Uracil-DNA glycosylase-like domain"/>
    <property type="match status" value="1"/>
</dbReference>
<evidence type="ECO:0000256" key="4">
    <source>
        <dbReference type="ARBA" id="ARBA00023204"/>
    </source>
</evidence>
<evidence type="ECO:0000259" key="5">
    <source>
        <dbReference type="SMART" id="SM00986"/>
    </source>
</evidence>
<proteinExistence type="inferred from homology"/>
<dbReference type="GO" id="GO:0005634">
    <property type="term" value="C:nucleus"/>
    <property type="evidence" value="ECO:0007669"/>
    <property type="project" value="TreeGrafter"/>
</dbReference>
<reference evidence="6 7" key="1">
    <citation type="submission" date="2023-10" db="EMBL/GenBank/DDBJ databases">
        <title>Comparative genomics analysis reveals potential genetic determinants of host preference in Cryptosporidium xiaoi.</title>
        <authorList>
            <person name="Xiao L."/>
            <person name="Li J."/>
        </authorList>
    </citation>
    <scope>NUCLEOTIDE SEQUENCE [LARGE SCALE GENOMIC DNA]</scope>
    <source>
        <strain evidence="6 7">52996</strain>
    </source>
</reference>
<accession>A0AAV9XU38</accession>
<keyword evidence="2" id="KW-0227">DNA damage</keyword>
<evidence type="ECO:0000256" key="2">
    <source>
        <dbReference type="ARBA" id="ARBA00022763"/>
    </source>
</evidence>
<dbReference type="InterPro" id="IPR005122">
    <property type="entry name" value="Uracil-DNA_glycosylase-like"/>
</dbReference>
<dbReference type="GO" id="GO:0097510">
    <property type="term" value="P:base-excision repair, AP site formation via deaminated base removal"/>
    <property type="evidence" value="ECO:0007669"/>
    <property type="project" value="TreeGrafter"/>
</dbReference>
<dbReference type="Proteomes" id="UP001311799">
    <property type="component" value="Unassembled WGS sequence"/>
</dbReference>
<dbReference type="Pfam" id="PF03167">
    <property type="entry name" value="UDG"/>
    <property type="match status" value="1"/>
</dbReference>
<gene>
    <name evidence="6" type="ORF">RS030_6903</name>
</gene>
<dbReference type="SMART" id="SM00986">
    <property type="entry name" value="UDG"/>
    <property type="match status" value="1"/>
</dbReference>
<dbReference type="GO" id="GO:0005739">
    <property type="term" value="C:mitochondrion"/>
    <property type="evidence" value="ECO:0007669"/>
    <property type="project" value="TreeGrafter"/>
</dbReference>
<dbReference type="InterPro" id="IPR036895">
    <property type="entry name" value="Uracil-DNA_glycosylase-like_sf"/>
</dbReference>
<dbReference type="EMBL" id="JAWDEY010000034">
    <property type="protein sequence ID" value="KAK6588202.1"/>
    <property type="molecule type" value="Genomic_DNA"/>
</dbReference>
<dbReference type="SMART" id="SM00987">
    <property type="entry name" value="UreE_C"/>
    <property type="match status" value="1"/>
</dbReference>
<protein>
    <submittedName>
        <fullName evidence="6">Uracil-DNA glycosylase</fullName>
    </submittedName>
</protein>
<dbReference type="GO" id="GO:0004844">
    <property type="term" value="F:uracil DNA N-glycosylase activity"/>
    <property type="evidence" value="ECO:0007669"/>
    <property type="project" value="InterPro"/>
</dbReference>
<keyword evidence="7" id="KW-1185">Reference proteome</keyword>
<dbReference type="CDD" id="cd10027">
    <property type="entry name" value="UDG-F1-like"/>
    <property type="match status" value="1"/>
</dbReference>
<dbReference type="AlphaFoldDB" id="A0AAV9XU38"/>
<evidence type="ECO:0000313" key="6">
    <source>
        <dbReference type="EMBL" id="KAK6588202.1"/>
    </source>
</evidence>
<evidence type="ECO:0000256" key="3">
    <source>
        <dbReference type="ARBA" id="ARBA00022801"/>
    </source>
</evidence>
<comment type="similarity">
    <text evidence="1">Belongs to the uracil-DNA glycosylase (UDG) superfamily. UNG family.</text>
</comment>
<comment type="caution">
    <text evidence="6">The sequence shown here is derived from an EMBL/GenBank/DDBJ whole genome shotgun (WGS) entry which is preliminary data.</text>
</comment>